<dbReference type="RefSeq" id="WP_072985242.1">
    <property type="nucleotide sequence ID" value="NZ_FQZB01000004.1"/>
</dbReference>
<dbReference type="InterPro" id="IPR029063">
    <property type="entry name" value="SAM-dependent_MTases_sf"/>
</dbReference>
<organism evidence="1 2">
    <name type="scientific">Clostridium cavendishii DSM 21758</name>
    <dbReference type="NCBI Taxonomy" id="1121302"/>
    <lineage>
        <taxon>Bacteria</taxon>
        <taxon>Bacillati</taxon>
        <taxon>Bacillota</taxon>
        <taxon>Clostridia</taxon>
        <taxon>Eubacteriales</taxon>
        <taxon>Clostridiaceae</taxon>
        <taxon>Clostridium</taxon>
    </lineage>
</organism>
<accession>A0A1M6D7P6</accession>
<dbReference type="AlphaFoldDB" id="A0A1M6D7P6"/>
<dbReference type="OrthoDB" id="53505at2"/>
<dbReference type="Gene3D" id="3.40.50.150">
    <property type="entry name" value="Vaccinia Virus protein VP39"/>
    <property type="match status" value="1"/>
</dbReference>
<protein>
    <submittedName>
        <fullName evidence="1">Uncharacterized protein</fullName>
    </submittedName>
</protein>
<dbReference type="EMBL" id="FQZB01000004">
    <property type="protein sequence ID" value="SHI69213.1"/>
    <property type="molecule type" value="Genomic_DNA"/>
</dbReference>
<name>A0A1M6D7P6_9CLOT</name>
<sequence length="359" mass="41442">MVNKELYKNMINIAIQKNEDLDMLSVAGNLNEFDGFDSNEIKDSKKILVIGCANTRSIMSLLDNVRDDAEVIILEDDKNYINNLIEYTEECRIKPIIKLCDLTNMKLNYEFVGRLINEKPINSIEEYLKFIKIIENVTKNNPLIRNEWADVLFVNLYNRYDKNIIKNIMAQGFTLLKEQGKILINVVLSDENIKKNINNLFNNIQIKNIPLESEMLNDLEKVGYLAIGYTRRSTLPLRIVKQVELRSYVVKATKGTQGICKEKGHSVLYCGPWKEVIDDDGHRLIRGKRSAVCEKTFKNLTSESYRAEVIGIEPYYIISEEEAQVFDCSIRPIRDPKITKGIKKLESKNIEDIEEVKCC</sequence>
<reference evidence="1 2" key="1">
    <citation type="submission" date="2016-11" db="EMBL/GenBank/DDBJ databases">
        <authorList>
            <person name="Jaros S."/>
            <person name="Januszkiewicz K."/>
            <person name="Wedrychowicz H."/>
        </authorList>
    </citation>
    <scope>NUCLEOTIDE SEQUENCE [LARGE SCALE GENOMIC DNA]</scope>
    <source>
        <strain evidence="1 2">DSM 21758</strain>
    </source>
</reference>
<evidence type="ECO:0000313" key="1">
    <source>
        <dbReference type="EMBL" id="SHI69213.1"/>
    </source>
</evidence>
<dbReference type="Proteomes" id="UP000184310">
    <property type="component" value="Unassembled WGS sequence"/>
</dbReference>
<gene>
    <name evidence="1" type="ORF">SAMN02745163_00654</name>
</gene>
<keyword evidence="2" id="KW-1185">Reference proteome</keyword>
<dbReference type="STRING" id="1121302.SAMN02745163_00654"/>
<evidence type="ECO:0000313" key="2">
    <source>
        <dbReference type="Proteomes" id="UP000184310"/>
    </source>
</evidence>
<proteinExistence type="predicted"/>